<dbReference type="Proteomes" id="UP001652621">
    <property type="component" value="Unplaced"/>
</dbReference>
<feature type="signal peptide" evidence="1">
    <location>
        <begin position="1"/>
        <end position="24"/>
    </location>
</feature>
<protein>
    <submittedName>
        <fullName evidence="3">Uncharacterized protein LOC131802954</fullName>
    </submittedName>
</protein>
<sequence>MLAFSKSFIFAVTLSVVYLSTASALNDDDDMDYGNYRPSPKLSGPVNLSHSPDDVTLNKLDECLAKISNIYMQALFSGTHSPQLDVNMRKLEIELFDLLDLLYKEQRIKDYMKYEAEVTRQMIIYNMLKKLFGYAEDEKTT</sequence>
<evidence type="ECO:0000313" key="3">
    <source>
        <dbReference type="RefSeq" id="XP_058979763.1"/>
    </source>
</evidence>
<feature type="chain" id="PRO_5047276043" evidence="1">
    <location>
        <begin position="25"/>
        <end position="141"/>
    </location>
</feature>
<proteinExistence type="predicted"/>
<dbReference type="RefSeq" id="XP_058979763.1">
    <property type="nucleotide sequence ID" value="XM_059123780.1"/>
</dbReference>
<evidence type="ECO:0000313" key="2">
    <source>
        <dbReference type="Proteomes" id="UP001652621"/>
    </source>
</evidence>
<keyword evidence="2" id="KW-1185">Reference proteome</keyword>
<organism evidence="2 3">
    <name type="scientific">Musca domestica</name>
    <name type="common">House fly</name>
    <dbReference type="NCBI Taxonomy" id="7370"/>
    <lineage>
        <taxon>Eukaryota</taxon>
        <taxon>Metazoa</taxon>
        <taxon>Ecdysozoa</taxon>
        <taxon>Arthropoda</taxon>
        <taxon>Hexapoda</taxon>
        <taxon>Insecta</taxon>
        <taxon>Pterygota</taxon>
        <taxon>Neoptera</taxon>
        <taxon>Endopterygota</taxon>
        <taxon>Diptera</taxon>
        <taxon>Brachycera</taxon>
        <taxon>Muscomorpha</taxon>
        <taxon>Muscoidea</taxon>
        <taxon>Muscidae</taxon>
        <taxon>Musca</taxon>
    </lineage>
</organism>
<dbReference type="GeneID" id="131802954"/>
<gene>
    <name evidence="3" type="primary">LOC131802954</name>
</gene>
<keyword evidence="1" id="KW-0732">Signal</keyword>
<name>A0ABM3V200_MUSDO</name>
<accession>A0ABM3V200</accession>
<reference evidence="3" key="1">
    <citation type="submission" date="2025-08" db="UniProtKB">
        <authorList>
            <consortium name="RefSeq"/>
        </authorList>
    </citation>
    <scope>IDENTIFICATION</scope>
    <source>
        <strain evidence="3">Aabys</strain>
        <tissue evidence="3">Whole body</tissue>
    </source>
</reference>
<evidence type="ECO:0000256" key="1">
    <source>
        <dbReference type="SAM" id="SignalP"/>
    </source>
</evidence>